<dbReference type="STRING" id="158607.A0A2P5I1S4"/>
<dbReference type="InterPro" id="IPR015943">
    <property type="entry name" value="WD40/YVTN_repeat-like_dom_sf"/>
</dbReference>
<dbReference type="SMART" id="SM00317">
    <property type="entry name" value="SET"/>
    <property type="match status" value="1"/>
</dbReference>
<dbReference type="Pfam" id="PF00856">
    <property type="entry name" value="SET"/>
    <property type="match status" value="1"/>
</dbReference>
<dbReference type="InterPro" id="IPR046341">
    <property type="entry name" value="SET_dom_sf"/>
</dbReference>
<organism evidence="3 4">
    <name type="scientific">Diaporthe helianthi</name>
    <dbReference type="NCBI Taxonomy" id="158607"/>
    <lineage>
        <taxon>Eukaryota</taxon>
        <taxon>Fungi</taxon>
        <taxon>Dikarya</taxon>
        <taxon>Ascomycota</taxon>
        <taxon>Pezizomycotina</taxon>
        <taxon>Sordariomycetes</taxon>
        <taxon>Sordariomycetidae</taxon>
        <taxon>Diaporthales</taxon>
        <taxon>Diaporthaceae</taxon>
        <taxon>Diaporthe</taxon>
    </lineage>
</organism>
<gene>
    <name evidence="3" type="ORF">DHEL01_v205149</name>
</gene>
<dbReference type="PROSITE" id="PS50280">
    <property type="entry name" value="SET"/>
    <property type="match status" value="1"/>
</dbReference>
<dbReference type="PANTHER" id="PTHR10039">
    <property type="entry name" value="AMELOGENIN"/>
    <property type="match status" value="1"/>
</dbReference>
<evidence type="ECO:0000259" key="2">
    <source>
        <dbReference type="PROSITE" id="PS50280"/>
    </source>
</evidence>
<dbReference type="Pfam" id="PF24883">
    <property type="entry name" value="NPHP3_N"/>
    <property type="match status" value="1"/>
</dbReference>
<dbReference type="Gene3D" id="2.170.270.10">
    <property type="entry name" value="SET domain"/>
    <property type="match status" value="1"/>
</dbReference>
<dbReference type="SUPFAM" id="SSF82199">
    <property type="entry name" value="SET domain"/>
    <property type="match status" value="1"/>
</dbReference>
<sequence>MSFPSGAKAYANELLPDSQTVADINDDFRHVSGNLCLWSFFESVPTAGFMIVDKSSAVMGLPGEHVQYLSADHRHVCKFRDVEDPNYITLEMIAAALGMKDHHNIDLLAMSEKLHEGTCEWVTEHKDFQRWLQAGDSPQQDTLGNFPYNSQPRILWLSGPPGSGKSVTTSQVVRHLKSLNKDCCYFFIKKERNFGLTTLLISLACQMAMFNLEARQALFTMAENNDAANTHDQNAMWKALFLGRMFQIDFSRPFYWVIDALDESPKKALVSLVQMLCRIDARIPLSIFITSRPDSPDAPVGQVLDAEGARRFELRTGQEESLREIATFVRSQPRLARMLQHREHDKVVSDILEKSRGIFLWASLVIGRLDELYSAEDIVMTLEQMPSEMNRFYDEIVKRLAASSYSSKAKCILKWIVCAPEPLTTQELMEAVSLDIGHTLFAAASGEIFTEICGGLVTVNSESLVQLMHQSVGDFLVSAESNFFVSPREAHEELANICLSLMNGRGGLRRISKRSKPAPHRSKNALLRNYTCVHFSHHLVHSSSGSKDNISSLEEFIDTKTLIWIENLSKKKKIELFLRTIENIKIYLARKTATALEPDPSIVKIKSWVKCAMLTFAVADGAQLDPITIPEDDATSESESESESSRHRVKRFCPEVAAVSFSLGLVAITWKSSPLTIFSLDSLDKLEKLCVLKKNGFHNVEICPQILAVEFNPAVESDLVAVAYQDGDIVIFEIDEWEPRQINHHSLHTRTIAITPDGRTLAAADTLGSICLFSFDHALTLLHRIEPLDQVASLLSFSPDSLRLHDIRGRYCNIWQPTVLVRGYFREDGPNDTRMQCLPAARETGGFPAQLSLRTKTISIVEPGKDSEFFFCGREDGSITVHEIQNGNIILELRLHSVNILHMNFDATSSTLLSIDASRRCRLTRVNTASTNAMELSQGICLLDHRAHDSVTHSLIKPGATALLLSNASGEELWNGTEVLNTRISTESSQWMRHPIESEFLILVDSTTVRIYRWDDLQQANEQFVSSMSPQIPPNVSLGALKNKWTSSPGLGILYQVTKADDTPGAVFLTLDLGQSLHQCPSITVSCGIKNMLAAVKVLLGVTRSAMVFLDQAGWICTLSNKNVAEAKSYTRHFYIPPFWRVGEDLQIKIIGRNSLAIPLRDGAVIIHGFMDFSHKVDFLAFPDDDGSQLVKVSGVRGAALLGKLAVSSIPSPTVKMASSSSPRSELASMPFSKAARFPPCAKPAKELEPRTMFLTMPDVPLFGTRFVVRVVQSPQRQGDSLVAQVMEKGNFLGFVRLESVFLPSDNFLSDGQVLRLGTVVHPGDIMLLPNDHEFIPAALRRSSLATSRESRLKGDDALHNKDWAEAEYHYTLAIGTAITAEEARKAYINRSVANLRLGRPATAVSDAITSNAADISALTEKAILHEAIALYFLAKFDQCLARFQALKTAFPLNTNAVRFIDRVQARLKEQQTGQYDFRLMYEQAELTPPIPLDFATYTIPVEIRVSPGKGRGVFTKRKVLAGELLVCEKAFGYVYGSKDQDRPGGGDLTLFESHLQLQRQIVQKLFHSIEDARMFTQLYHGGHEAIHVDEVDGKPVIDSIIYYTHYRSRRFDRLLVDERTPGNDSGNESTSMAAGVWSFSSHMKHSCVRNTKLSFIGDMLIIRAARDLEGGEELLMSYEGARRFESYDETQKRLNCWGVTCDCALCLERKATPTEDIRKRSLLHVQFHEYMDKEPKNPAKEQQMLDQLEQTYSDAAKEPGAVRLEITTLCSDFLLNKVGNDMDATIELALRGLEGLGFVISAKPRRGTPIAGGSEPELRVIRWGLADVYSIRAFRALYRTYKTIAPQGACVQAAKGYMETAYCIVMGEKETALERLGVE</sequence>
<dbReference type="InterPro" id="IPR027417">
    <property type="entry name" value="P-loop_NTPase"/>
</dbReference>
<dbReference type="EMBL" id="MAVT02000367">
    <property type="protein sequence ID" value="POS76462.1"/>
    <property type="molecule type" value="Genomic_DNA"/>
</dbReference>
<protein>
    <recommendedName>
        <fullName evidence="2">SET domain-containing protein</fullName>
    </recommendedName>
</protein>
<dbReference type="InterPro" id="IPR054471">
    <property type="entry name" value="GPIID_WHD"/>
</dbReference>
<dbReference type="Gene3D" id="2.130.10.10">
    <property type="entry name" value="YVTN repeat-like/Quinoprotein amine dehydrogenase"/>
    <property type="match status" value="2"/>
</dbReference>
<keyword evidence="4" id="KW-1185">Reference proteome</keyword>
<dbReference type="InterPro" id="IPR011990">
    <property type="entry name" value="TPR-like_helical_dom_sf"/>
</dbReference>
<dbReference type="PANTHER" id="PTHR10039:SF16">
    <property type="entry name" value="GPI INOSITOL-DEACYLASE"/>
    <property type="match status" value="1"/>
</dbReference>
<comment type="caution">
    <text evidence="3">The sequence shown here is derived from an EMBL/GenBank/DDBJ whole genome shotgun (WGS) entry which is preliminary data.</text>
</comment>
<dbReference type="SUPFAM" id="SSF52540">
    <property type="entry name" value="P-loop containing nucleoside triphosphate hydrolases"/>
    <property type="match status" value="1"/>
</dbReference>
<dbReference type="InterPro" id="IPR036322">
    <property type="entry name" value="WD40_repeat_dom_sf"/>
</dbReference>
<dbReference type="InterPro" id="IPR056884">
    <property type="entry name" value="NPHP3-like_N"/>
</dbReference>
<evidence type="ECO:0000313" key="4">
    <source>
        <dbReference type="Proteomes" id="UP000094444"/>
    </source>
</evidence>
<dbReference type="SUPFAM" id="SSF48452">
    <property type="entry name" value="TPR-like"/>
    <property type="match status" value="1"/>
</dbReference>
<evidence type="ECO:0000313" key="3">
    <source>
        <dbReference type="EMBL" id="POS76462.1"/>
    </source>
</evidence>
<dbReference type="Gene3D" id="1.25.40.10">
    <property type="entry name" value="Tetratricopeptide repeat domain"/>
    <property type="match status" value="1"/>
</dbReference>
<evidence type="ECO:0000256" key="1">
    <source>
        <dbReference type="ARBA" id="ARBA00022737"/>
    </source>
</evidence>
<reference evidence="3" key="1">
    <citation type="submission" date="2017-09" db="EMBL/GenBank/DDBJ databases">
        <title>Polyketide synthases of a Diaporthe helianthi virulent isolate.</title>
        <authorList>
            <person name="Baroncelli R."/>
        </authorList>
    </citation>
    <scope>NUCLEOTIDE SEQUENCE [LARGE SCALE GENOMIC DNA]</scope>
    <source>
        <strain evidence="3">7/96</strain>
    </source>
</reference>
<dbReference type="OrthoDB" id="194358at2759"/>
<feature type="domain" description="SET" evidence="2">
    <location>
        <begin position="1500"/>
        <end position="1680"/>
    </location>
</feature>
<dbReference type="InParanoid" id="A0A2P5I1S4"/>
<proteinExistence type="predicted"/>
<name>A0A2P5I1S4_DIAHE</name>
<dbReference type="SUPFAM" id="SSF50978">
    <property type="entry name" value="WD40 repeat-like"/>
    <property type="match status" value="1"/>
</dbReference>
<dbReference type="Gene3D" id="3.40.50.300">
    <property type="entry name" value="P-loop containing nucleotide triphosphate hydrolases"/>
    <property type="match status" value="1"/>
</dbReference>
<dbReference type="Proteomes" id="UP000094444">
    <property type="component" value="Unassembled WGS sequence"/>
</dbReference>
<dbReference type="InterPro" id="IPR001214">
    <property type="entry name" value="SET_dom"/>
</dbReference>
<accession>A0A2P5I1S4</accession>
<dbReference type="Pfam" id="PF22939">
    <property type="entry name" value="WHD_GPIID"/>
    <property type="match status" value="1"/>
</dbReference>
<keyword evidence="1" id="KW-0677">Repeat</keyword>